<accession>Q7USA6</accession>
<dbReference type="InParanoid" id="Q7USA6"/>
<dbReference type="KEGG" id="rba:RB4616"/>
<dbReference type="Proteomes" id="UP000001025">
    <property type="component" value="Chromosome"/>
</dbReference>
<evidence type="ECO:0000313" key="1">
    <source>
        <dbReference type="EMBL" id="CAD73891.1"/>
    </source>
</evidence>
<evidence type="ECO:0000313" key="2">
    <source>
        <dbReference type="Proteomes" id="UP000001025"/>
    </source>
</evidence>
<proteinExistence type="predicted"/>
<protein>
    <submittedName>
        <fullName evidence="1">Uncharacterized protein</fullName>
    </submittedName>
</protein>
<keyword evidence="2" id="KW-1185">Reference proteome</keyword>
<reference evidence="1 2" key="1">
    <citation type="journal article" date="2003" name="Proc. Natl. Acad. Sci. U.S.A.">
        <title>Complete genome sequence of the marine planctomycete Pirellula sp. strain 1.</title>
        <authorList>
            <person name="Gloeckner F.O."/>
            <person name="Kube M."/>
            <person name="Bauer M."/>
            <person name="Teeling H."/>
            <person name="Lombardot T."/>
            <person name="Ludwig W."/>
            <person name="Gade D."/>
            <person name="Beck A."/>
            <person name="Borzym K."/>
            <person name="Heitmann K."/>
            <person name="Rabus R."/>
            <person name="Schlesner H."/>
            <person name="Amann R."/>
            <person name="Reinhardt R."/>
        </authorList>
    </citation>
    <scope>NUCLEOTIDE SEQUENCE [LARGE SCALE GENOMIC DNA]</scope>
    <source>
        <strain evidence="2">DSM 10527 / NCIMB 13988 / SH1</strain>
    </source>
</reference>
<dbReference type="HOGENOM" id="CLU_2119169_0_0_0"/>
<dbReference type="STRING" id="243090.RB4616"/>
<organism evidence="1 2">
    <name type="scientific">Rhodopirellula baltica (strain DSM 10527 / NCIMB 13988 / SH1)</name>
    <dbReference type="NCBI Taxonomy" id="243090"/>
    <lineage>
        <taxon>Bacteria</taxon>
        <taxon>Pseudomonadati</taxon>
        <taxon>Planctomycetota</taxon>
        <taxon>Planctomycetia</taxon>
        <taxon>Pirellulales</taxon>
        <taxon>Pirellulaceae</taxon>
        <taxon>Rhodopirellula</taxon>
    </lineage>
</organism>
<sequence length="114" mass="12829">MQIVSTMQTACQCQNQSTWQFLHQSAHYLVIDDCTRRPAKSTTSFRTEGVSGSFCLRRCGFGMQPPSTGLLAFNTVFPAIFDIAARPGNRWQTFLPGEICPSRIEILARKLLDR</sequence>
<name>Q7USA6_RHOBA</name>
<dbReference type="EnsemblBacteria" id="CAD73891">
    <property type="protein sequence ID" value="CAD73891"/>
    <property type="gene ID" value="RB4616"/>
</dbReference>
<dbReference type="EMBL" id="BX294140">
    <property type="protein sequence ID" value="CAD73891.1"/>
    <property type="molecule type" value="Genomic_DNA"/>
</dbReference>
<gene>
    <name evidence="1" type="ordered locus">RB4616</name>
</gene>
<dbReference type="AlphaFoldDB" id="Q7USA6"/>
<dbReference type="PATRIC" id="fig|243090.15.peg.2165"/>